<dbReference type="GO" id="GO:0003824">
    <property type="term" value="F:catalytic activity"/>
    <property type="evidence" value="ECO:0007669"/>
    <property type="project" value="InterPro"/>
</dbReference>
<dbReference type="PANTHER" id="PTHR43689:SF56">
    <property type="entry name" value="AB HYDROLASE-1 DOMAIN-CONTAINING PROTEIN"/>
    <property type="match status" value="1"/>
</dbReference>
<evidence type="ECO:0000256" key="1">
    <source>
        <dbReference type="SAM" id="MobiDB-lite"/>
    </source>
</evidence>
<name>A0A835XQ65_9CHLO</name>
<accession>A0A835XQ65</accession>
<evidence type="ECO:0000313" key="4">
    <source>
        <dbReference type="Proteomes" id="UP000612055"/>
    </source>
</evidence>
<dbReference type="InterPro" id="IPR000073">
    <property type="entry name" value="AB_hydrolase_1"/>
</dbReference>
<comment type="caution">
    <text evidence="3">The sequence shown here is derived from an EMBL/GenBank/DDBJ whole genome shotgun (WGS) entry which is preliminary data.</text>
</comment>
<feature type="region of interest" description="Disordered" evidence="1">
    <location>
        <begin position="1"/>
        <end position="146"/>
    </location>
</feature>
<keyword evidence="4" id="KW-1185">Reference proteome</keyword>
<sequence length="569" mass="58415">MHTISAPVGGSASPVQRTPWHQRGPPQHLSESWPVPRPALASRALASRGGGAIGRPSLAAASSARHPPVTPTTSPTTSSSTPSASTPGPTAGPTAAAPARRPLSSPAPGPRPASATASAPATASTTAAQPPPPNRPNRSDRASGAELSSSLVSALAAQFRKEALPGITDLVAPLLMGPPPPLTDTVAPDQLADPDSRFVTVRGVRLHYKVREPPGAGDRGFGSGFGSGSAAASSSSEGAVAIADPPPTLLLMHGLNGSTFNWRLVMGGLAAHVSPGTGGCRVIAYDRPPYGLSARPVVRQGETEAEDNPYTLRGGAELALGLLDALLPPSSASFSSSISRSSCDPFTSSSSSPPRAVLVGHSAGASVAVEAAMRHPEQVAGLVLVCPAVSTEERGFLARADLGQLLRFAWVRALLGADGPGTQYIRRQIRRRRAEVEAGRLGVYADESNLPREVIEGNLLPLRARDWDVGALQSFRNIDVASPPPPLSSLSCPVLILHGAADRVVPVSAGEAVAAALRKRGPGLVTELVVLDGCGHLPMDERPSETLAAVVDFVNRHCCQPPPPPPPAS</sequence>
<gene>
    <name evidence="3" type="ORF">HYH03_013759</name>
</gene>
<dbReference type="SUPFAM" id="SSF53474">
    <property type="entry name" value="alpha/beta-Hydrolases"/>
    <property type="match status" value="1"/>
</dbReference>
<feature type="domain" description="AB hydrolase-1" evidence="2">
    <location>
        <begin position="249"/>
        <end position="549"/>
    </location>
</feature>
<feature type="compositionally biased region" description="Low complexity" evidence="1">
    <location>
        <begin position="71"/>
        <end position="104"/>
    </location>
</feature>
<dbReference type="Pfam" id="PF12697">
    <property type="entry name" value="Abhydrolase_6"/>
    <property type="match status" value="1"/>
</dbReference>
<dbReference type="PANTHER" id="PTHR43689">
    <property type="entry name" value="HYDROLASE"/>
    <property type="match status" value="1"/>
</dbReference>
<dbReference type="PRINTS" id="PR00412">
    <property type="entry name" value="EPOXHYDRLASE"/>
</dbReference>
<protein>
    <recommendedName>
        <fullName evidence="2">AB hydrolase-1 domain-containing protein</fullName>
    </recommendedName>
</protein>
<evidence type="ECO:0000313" key="3">
    <source>
        <dbReference type="EMBL" id="KAG2487620.1"/>
    </source>
</evidence>
<dbReference type="Proteomes" id="UP000612055">
    <property type="component" value="Unassembled WGS sequence"/>
</dbReference>
<organism evidence="3 4">
    <name type="scientific">Edaphochlamys debaryana</name>
    <dbReference type="NCBI Taxonomy" id="47281"/>
    <lineage>
        <taxon>Eukaryota</taxon>
        <taxon>Viridiplantae</taxon>
        <taxon>Chlorophyta</taxon>
        <taxon>core chlorophytes</taxon>
        <taxon>Chlorophyceae</taxon>
        <taxon>CS clade</taxon>
        <taxon>Chlamydomonadales</taxon>
        <taxon>Chlamydomonadales incertae sedis</taxon>
        <taxon>Edaphochlamys</taxon>
    </lineage>
</organism>
<dbReference type="AlphaFoldDB" id="A0A835XQ65"/>
<dbReference type="InterPro" id="IPR000639">
    <property type="entry name" value="Epox_hydrolase-like"/>
</dbReference>
<dbReference type="EMBL" id="JAEHOE010000094">
    <property type="protein sequence ID" value="KAG2487620.1"/>
    <property type="molecule type" value="Genomic_DNA"/>
</dbReference>
<proteinExistence type="predicted"/>
<dbReference type="InterPro" id="IPR029058">
    <property type="entry name" value="AB_hydrolase_fold"/>
</dbReference>
<feature type="compositionally biased region" description="Low complexity" evidence="1">
    <location>
        <begin position="38"/>
        <end position="47"/>
    </location>
</feature>
<reference evidence="3" key="1">
    <citation type="journal article" date="2020" name="bioRxiv">
        <title>Comparative genomics of Chlamydomonas.</title>
        <authorList>
            <person name="Craig R.J."/>
            <person name="Hasan A.R."/>
            <person name="Ness R.W."/>
            <person name="Keightley P.D."/>
        </authorList>
    </citation>
    <scope>NUCLEOTIDE SEQUENCE</scope>
    <source>
        <strain evidence="3">CCAP 11/70</strain>
    </source>
</reference>
<feature type="compositionally biased region" description="Low complexity" evidence="1">
    <location>
        <begin position="112"/>
        <end position="128"/>
    </location>
</feature>
<dbReference type="OrthoDB" id="19657at2759"/>
<evidence type="ECO:0000259" key="2">
    <source>
        <dbReference type="Pfam" id="PF12697"/>
    </source>
</evidence>
<dbReference type="Gene3D" id="3.40.50.1820">
    <property type="entry name" value="alpha/beta hydrolase"/>
    <property type="match status" value="1"/>
</dbReference>